<keyword evidence="2" id="KW-1185">Reference proteome</keyword>
<sequence>MRRRQRRVRNLAKTAKENFMITRLTRRAGMANRISAR</sequence>
<protein>
    <submittedName>
        <fullName evidence="1">Uncharacterized protein</fullName>
    </submittedName>
</protein>
<dbReference type="Proteomes" id="UP000399805">
    <property type="component" value="Unassembled WGS sequence"/>
</dbReference>
<proteinExistence type="predicted"/>
<name>A0A6I8M331_9PSEU</name>
<evidence type="ECO:0000313" key="1">
    <source>
        <dbReference type="EMBL" id="VVJ23285.1"/>
    </source>
</evidence>
<organism evidence="1 2">
    <name type="scientific">Amycolatopsis camponoti</name>
    <dbReference type="NCBI Taxonomy" id="2606593"/>
    <lineage>
        <taxon>Bacteria</taxon>
        <taxon>Bacillati</taxon>
        <taxon>Actinomycetota</taxon>
        <taxon>Actinomycetes</taxon>
        <taxon>Pseudonocardiales</taxon>
        <taxon>Pseudonocardiaceae</taxon>
        <taxon>Amycolatopsis</taxon>
    </lineage>
</organism>
<accession>A0A6I8M331</accession>
<reference evidence="1 2" key="1">
    <citation type="submission" date="2019-09" db="EMBL/GenBank/DDBJ databases">
        <authorList>
            <person name="Leyn A S."/>
        </authorList>
    </citation>
    <scope>NUCLEOTIDE SEQUENCE [LARGE SCALE GENOMIC DNA]</scope>
    <source>
        <strain evidence="1">AA231_1</strain>
    </source>
</reference>
<dbReference type="AlphaFoldDB" id="A0A6I8M331"/>
<dbReference type="EMBL" id="CABVGP010000003">
    <property type="protein sequence ID" value="VVJ23285.1"/>
    <property type="molecule type" value="Genomic_DNA"/>
</dbReference>
<evidence type="ECO:0000313" key="2">
    <source>
        <dbReference type="Proteomes" id="UP000399805"/>
    </source>
</evidence>
<gene>
    <name evidence="1" type="ORF">AA23TX_08184</name>
</gene>